<dbReference type="SUPFAM" id="SSF56801">
    <property type="entry name" value="Acetyl-CoA synthetase-like"/>
    <property type="match status" value="1"/>
</dbReference>
<comment type="caution">
    <text evidence="6">The sequence shown here is derived from an EMBL/GenBank/DDBJ whole genome shotgun (WGS) entry which is preliminary data.</text>
</comment>
<dbReference type="PANTHER" id="PTHR43272">
    <property type="entry name" value="LONG-CHAIN-FATTY-ACID--COA LIGASE"/>
    <property type="match status" value="1"/>
</dbReference>
<dbReference type="InterPro" id="IPR042099">
    <property type="entry name" value="ANL_N_sf"/>
</dbReference>
<evidence type="ECO:0000256" key="4">
    <source>
        <dbReference type="ARBA" id="ARBA00032875"/>
    </source>
</evidence>
<proteinExistence type="predicted"/>
<evidence type="ECO:0000313" key="6">
    <source>
        <dbReference type="EMBL" id="MFC5713603.1"/>
    </source>
</evidence>
<organism evidence="6 7">
    <name type="scientific">Thalassorhabdus alkalitolerans</name>
    <dbReference type="NCBI Taxonomy" id="2282697"/>
    <lineage>
        <taxon>Bacteria</taxon>
        <taxon>Bacillati</taxon>
        <taxon>Bacillota</taxon>
        <taxon>Bacilli</taxon>
        <taxon>Bacillales</taxon>
        <taxon>Bacillaceae</taxon>
        <taxon>Thalassorhabdus</taxon>
    </lineage>
</organism>
<evidence type="ECO:0000256" key="2">
    <source>
        <dbReference type="ARBA" id="ARBA00022832"/>
    </source>
</evidence>
<accession>A0ABW0YR60</accession>
<evidence type="ECO:0000313" key="7">
    <source>
        <dbReference type="Proteomes" id="UP001596142"/>
    </source>
</evidence>
<feature type="domain" description="AMP-dependent synthetase/ligase" evidence="5">
    <location>
        <begin position="14"/>
        <end position="415"/>
    </location>
</feature>
<keyword evidence="7" id="KW-1185">Reference proteome</keyword>
<protein>
    <recommendedName>
        <fullName evidence="4">Acyl-CoA synthetase</fullName>
    </recommendedName>
</protein>
<dbReference type="Gene3D" id="3.40.50.12780">
    <property type="entry name" value="N-terminal domain of ligase-like"/>
    <property type="match status" value="1"/>
</dbReference>
<keyword evidence="3" id="KW-0443">Lipid metabolism</keyword>
<reference evidence="7" key="1">
    <citation type="journal article" date="2019" name="Int. J. Syst. Evol. Microbiol.">
        <title>The Global Catalogue of Microorganisms (GCM) 10K type strain sequencing project: providing services to taxonomists for standard genome sequencing and annotation.</title>
        <authorList>
            <consortium name="The Broad Institute Genomics Platform"/>
            <consortium name="The Broad Institute Genome Sequencing Center for Infectious Disease"/>
            <person name="Wu L."/>
            <person name="Ma J."/>
        </authorList>
    </citation>
    <scope>NUCLEOTIDE SEQUENCE [LARGE SCALE GENOMIC DNA]</scope>
    <source>
        <strain evidence="7">CECT 7184</strain>
    </source>
</reference>
<gene>
    <name evidence="6" type="ORF">ACFPU1_12490</name>
</gene>
<dbReference type="Pfam" id="PF23562">
    <property type="entry name" value="AMP-binding_C_3"/>
    <property type="match status" value="1"/>
</dbReference>
<dbReference type="Proteomes" id="UP001596142">
    <property type="component" value="Unassembled WGS sequence"/>
</dbReference>
<keyword evidence="2" id="KW-0276">Fatty acid metabolism</keyword>
<dbReference type="PANTHER" id="PTHR43272:SF32">
    <property type="entry name" value="AMP-DEPENDENT SYNTHETASE_LIGASE DOMAIN-CONTAINING PROTEIN"/>
    <property type="match status" value="1"/>
</dbReference>
<sequence>MGKDTFPKLLLELAESEPERTAFRKKSLGIWKEISWKEVKDNVESFALAIKHLFEFQKGDRMVILSDNRPEWIYAELACQSLGGVSTGLFQESTPEQLDHLINDCKAKIIVAEDQEQVDKVLKIIDHLPLVETIIFINPKGLKNYSDHRLIFWDDVQKAANESSEINIVKEIEQGNGEDPAFLCYSPGTMGHPKGILLSHYNLLATGTALQEVDPVSSKDDYLSFLPLAWASEQLIVLSLSFQQKLTINFPEEPSTALQDLREIGPHLLMATPRTYENIIARFNLRINDTSSFKKKVYNFFNRYGKRKAEADFGGKPLSLKEKVIYKFGDYLVFSAIRDHLGLARIKRAYINGASLGNEGMHFFHSIGVNVKQTYGATELSGISLVQRDGKLDAESVGEPLPHVDLKITEDKEILIKSAGKCLGYLNGEALNLDQDGYINLGDTGEKLEDGQVRLTGRKEEVITGVQGQAVAPSSIESKLKMSPYIQEALLYGKQQPYMVGLINISMENVGRWADKKQLSYTTYEDLSTNPDVIQLIHEEVSQITALLPESIDFKKFIILPKELNASEDEMTPTYKLRRPYVEQKYKQLLDSLYSSDERVSFTKGNVNEQIIPVISLGEKREVA</sequence>
<dbReference type="Pfam" id="PF00501">
    <property type="entry name" value="AMP-binding"/>
    <property type="match status" value="1"/>
</dbReference>
<evidence type="ECO:0000256" key="1">
    <source>
        <dbReference type="ARBA" id="ARBA00022598"/>
    </source>
</evidence>
<dbReference type="RefSeq" id="WP_385941581.1">
    <property type="nucleotide sequence ID" value="NZ_JBHSOZ010000005.1"/>
</dbReference>
<keyword evidence="1" id="KW-0436">Ligase</keyword>
<name>A0ABW0YR60_9BACI</name>
<dbReference type="InterPro" id="IPR000873">
    <property type="entry name" value="AMP-dep_synth/lig_dom"/>
</dbReference>
<evidence type="ECO:0000259" key="5">
    <source>
        <dbReference type="Pfam" id="PF00501"/>
    </source>
</evidence>
<dbReference type="EMBL" id="JBHSOZ010000005">
    <property type="protein sequence ID" value="MFC5713603.1"/>
    <property type="molecule type" value="Genomic_DNA"/>
</dbReference>
<evidence type="ECO:0000256" key="3">
    <source>
        <dbReference type="ARBA" id="ARBA00023098"/>
    </source>
</evidence>